<proteinExistence type="inferred from homology"/>
<dbReference type="GO" id="GO:0008360">
    <property type="term" value="P:regulation of cell shape"/>
    <property type="evidence" value="ECO:0007669"/>
    <property type="project" value="UniProtKB-UniRule"/>
</dbReference>
<comment type="subunit">
    <text evidence="6">Forms polymers.</text>
</comment>
<keyword evidence="8" id="KW-1185">Reference proteome</keyword>
<dbReference type="Proteomes" id="UP000308271">
    <property type="component" value="Unassembled WGS sequence"/>
</dbReference>
<keyword evidence="4 6" id="KW-0133">Cell shape</keyword>
<dbReference type="PRINTS" id="PR01652">
    <property type="entry name" value="SHAPEPROTEIN"/>
</dbReference>
<dbReference type="SUPFAM" id="SSF53067">
    <property type="entry name" value="Actin-like ATPase domain"/>
    <property type="match status" value="2"/>
</dbReference>
<evidence type="ECO:0000313" key="7">
    <source>
        <dbReference type="EMBL" id="TNJ37508.1"/>
    </source>
</evidence>
<sequence length="352" mass="38294">MIFGNVLNMETFIDLGLDPGSANTVMCIRDKGIVVDEPTIVAVASDSGKWLATGHEALNMHRKMHPGIHSIQPVTKGIIADYDTAQRLFRELLHSAKPRILFGIHRLVISIPYGITEVEKRAFFDMATEHLGVKEAYLVFEPIAAAIGAGIDPLEPVTNLVVNLGADTTQIAVISLGGIVSGESLDVSGNHLDNEIIRYLREQHNLAISDYAAEQIKLHIAATDRRDQDGRLTVKGFNLRSGFPETQEISTAALSEVITAPLQEIVSAIRKSIEVLADKPDMAVDILERGIWLAGGGALLSGIDKRIQSATGLAVTICNDPQTTVSKGLSTILENFERYQPLLLDNKKKHKP</sequence>
<evidence type="ECO:0000256" key="2">
    <source>
        <dbReference type="ARBA" id="ARBA00022741"/>
    </source>
</evidence>
<comment type="caution">
    <text evidence="7">The sequence shown here is derived from an EMBL/GenBank/DDBJ whole genome shotgun (WGS) entry which is preliminary data.</text>
</comment>
<evidence type="ECO:0000256" key="1">
    <source>
        <dbReference type="ARBA" id="ARBA00022490"/>
    </source>
</evidence>
<dbReference type="GO" id="GO:0005524">
    <property type="term" value="F:ATP binding"/>
    <property type="evidence" value="ECO:0007669"/>
    <property type="project" value="UniProtKB-KW"/>
</dbReference>
<dbReference type="RefSeq" id="WP_139457641.1">
    <property type="nucleotide sequence ID" value="NZ_VDCH01000029.1"/>
</dbReference>
<dbReference type="EMBL" id="VDCH01000029">
    <property type="protein sequence ID" value="TNJ37508.1"/>
    <property type="molecule type" value="Genomic_DNA"/>
</dbReference>
<accession>A0A5C4S2V5</accession>
<comment type="subcellular location">
    <subcellularLocation>
        <location evidence="6">Cytoplasm</location>
    </subcellularLocation>
    <text evidence="6">Membrane-associated.</text>
</comment>
<dbReference type="CDD" id="cd10225">
    <property type="entry name" value="ASKHA_NBD_MreB-like"/>
    <property type="match status" value="1"/>
</dbReference>
<dbReference type="Gene3D" id="3.30.420.40">
    <property type="match status" value="2"/>
</dbReference>
<dbReference type="GO" id="GO:0000902">
    <property type="term" value="P:cell morphogenesis"/>
    <property type="evidence" value="ECO:0007669"/>
    <property type="project" value="InterPro"/>
</dbReference>
<dbReference type="InterPro" id="IPR056546">
    <property type="entry name" value="MreB_MamK-like"/>
</dbReference>
<dbReference type="Pfam" id="PF06723">
    <property type="entry name" value="MreB_Mbl"/>
    <property type="match status" value="1"/>
</dbReference>
<comment type="caution">
    <text evidence="6">Lacks conserved residue(s) required for the propagation of feature annotation.</text>
</comment>
<evidence type="ECO:0000256" key="3">
    <source>
        <dbReference type="ARBA" id="ARBA00022840"/>
    </source>
</evidence>
<organism evidence="7 8">
    <name type="scientific">Chlorobaculum thiosulfatiphilum</name>
    <name type="common">Chlorobium limicola f.sp. thiosulfatophilum</name>
    <dbReference type="NCBI Taxonomy" id="115852"/>
    <lineage>
        <taxon>Bacteria</taxon>
        <taxon>Pseudomonadati</taxon>
        <taxon>Chlorobiota</taxon>
        <taxon>Chlorobiia</taxon>
        <taxon>Chlorobiales</taxon>
        <taxon>Chlorobiaceae</taxon>
        <taxon>Chlorobaculum</taxon>
    </lineage>
</organism>
<name>A0A5C4S2V5_CHLTI</name>
<keyword evidence="1 6" id="KW-0963">Cytoplasm</keyword>
<gene>
    <name evidence="6" type="primary">mreB</name>
    <name evidence="7" type="ORF">FGF66_10755</name>
</gene>
<evidence type="ECO:0000256" key="6">
    <source>
        <dbReference type="HAMAP-Rule" id="MF_02207"/>
    </source>
</evidence>
<dbReference type="HAMAP" id="MF_02207">
    <property type="entry name" value="MreB"/>
    <property type="match status" value="1"/>
</dbReference>
<dbReference type="NCBIfam" id="NF010539">
    <property type="entry name" value="PRK13927.1"/>
    <property type="match status" value="1"/>
</dbReference>
<evidence type="ECO:0000313" key="8">
    <source>
        <dbReference type="Proteomes" id="UP000308271"/>
    </source>
</evidence>
<dbReference type="GO" id="GO:0005737">
    <property type="term" value="C:cytoplasm"/>
    <property type="evidence" value="ECO:0007669"/>
    <property type="project" value="UniProtKB-SubCell"/>
</dbReference>
<feature type="binding site" evidence="6">
    <location>
        <begin position="296"/>
        <end position="299"/>
    </location>
    <ligand>
        <name>ATP</name>
        <dbReference type="ChEBI" id="CHEBI:30616"/>
    </ligand>
</feature>
<dbReference type="InterPro" id="IPR004753">
    <property type="entry name" value="MreB"/>
</dbReference>
<dbReference type="InterPro" id="IPR043129">
    <property type="entry name" value="ATPase_NBD"/>
</dbReference>
<keyword evidence="2 6" id="KW-0547">Nucleotide-binding</keyword>
<dbReference type="OrthoDB" id="9768127at2"/>
<keyword evidence="3 6" id="KW-0067">ATP-binding</keyword>
<evidence type="ECO:0000256" key="5">
    <source>
        <dbReference type="ARBA" id="ARBA00023458"/>
    </source>
</evidence>
<comment type="function">
    <text evidence="6">Forms membrane-associated dynamic filaments that are essential for cell shape determination. Acts by regulating cell wall synthesis and cell elongation, and thus cell shape. A feedback loop between cell geometry and MreB localization may maintain elongated cell shape by targeting cell wall growth to regions of negative cell wall curvature.</text>
</comment>
<dbReference type="PANTHER" id="PTHR42749">
    <property type="entry name" value="CELL SHAPE-DETERMINING PROTEIN MREB"/>
    <property type="match status" value="1"/>
</dbReference>
<dbReference type="PANTHER" id="PTHR42749:SF1">
    <property type="entry name" value="CELL SHAPE-DETERMINING PROTEIN MREB"/>
    <property type="match status" value="1"/>
</dbReference>
<comment type="similarity">
    <text evidence="5 6">Belongs to the FtsA/MreB family.</text>
</comment>
<feature type="binding site" evidence="6">
    <location>
        <begin position="214"/>
        <end position="217"/>
    </location>
    <ligand>
        <name>ATP</name>
        <dbReference type="ChEBI" id="CHEBI:30616"/>
    </ligand>
</feature>
<evidence type="ECO:0000256" key="4">
    <source>
        <dbReference type="ARBA" id="ARBA00022960"/>
    </source>
</evidence>
<protein>
    <recommendedName>
        <fullName evidence="6">Cell shape-determining protein MreB</fullName>
    </recommendedName>
</protein>
<reference evidence="7 8" key="1">
    <citation type="submission" date="2019-05" db="EMBL/GenBank/DDBJ databases">
        <title>Draft Whole-Genome sequence of the green sulfur bacterium Chlorobaculum thiosulfatiphilum DSM 249.</title>
        <authorList>
            <person name="Meyer T.E."/>
            <person name="Kyndt J.A."/>
        </authorList>
    </citation>
    <scope>NUCLEOTIDE SEQUENCE [LARGE SCALE GENOMIC DNA]</scope>
    <source>
        <strain evidence="7 8">DSM 249</strain>
    </source>
</reference>
<dbReference type="AlphaFoldDB" id="A0A5C4S2V5"/>